<keyword evidence="3" id="KW-0411">Iron-sulfur</keyword>
<feature type="region of interest" description="Disordered" evidence="4">
    <location>
        <begin position="261"/>
        <end position="289"/>
    </location>
</feature>
<feature type="region of interest" description="Disordered" evidence="4">
    <location>
        <begin position="1"/>
        <end position="81"/>
    </location>
</feature>
<keyword evidence="8" id="KW-1185">Reference proteome</keyword>
<evidence type="ECO:0000259" key="6">
    <source>
        <dbReference type="PROSITE" id="PS51379"/>
    </source>
</evidence>
<feature type="domain" description="4Fe-4S ferredoxin-type" evidence="6">
    <location>
        <begin position="84"/>
        <end position="114"/>
    </location>
</feature>
<evidence type="ECO:0000313" key="8">
    <source>
        <dbReference type="Proteomes" id="UP001324287"/>
    </source>
</evidence>
<evidence type="ECO:0000256" key="5">
    <source>
        <dbReference type="SAM" id="Phobius"/>
    </source>
</evidence>
<keyword evidence="1" id="KW-0479">Metal-binding</keyword>
<dbReference type="InterPro" id="IPR017896">
    <property type="entry name" value="4Fe4S_Fe-S-bd"/>
</dbReference>
<organism evidence="7 8">
    <name type="scientific">Blastococcus brunescens</name>
    <dbReference type="NCBI Taxonomy" id="1564165"/>
    <lineage>
        <taxon>Bacteria</taxon>
        <taxon>Bacillati</taxon>
        <taxon>Actinomycetota</taxon>
        <taxon>Actinomycetes</taxon>
        <taxon>Geodermatophilales</taxon>
        <taxon>Geodermatophilaceae</taxon>
        <taxon>Blastococcus</taxon>
    </lineage>
</organism>
<evidence type="ECO:0000256" key="4">
    <source>
        <dbReference type="SAM" id="MobiDB-lite"/>
    </source>
</evidence>
<dbReference type="InterPro" id="IPR017900">
    <property type="entry name" value="4Fe4S_Fe_S_CS"/>
</dbReference>
<accession>A0ABZ1BAH9</accession>
<dbReference type="EMBL" id="CP141261">
    <property type="protein sequence ID" value="WRL66841.1"/>
    <property type="molecule type" value="Genomic_DNA"/>
</dbReference>
<keyword evidence="5" id="KW-1133">Transmembrane helix</keyword>
<proteinExistence type="predicted"/>
<sequence length="289" mass="30433">MRRHDQRRGARPPADDHVPAPHAVVQRRRQDRHRAVAGQPLPGDQGPRRRPAGLRPDHPGRWLHLRPDRDGAGGARDAGAQEGPDAAFDAATCIGCGACVAACPNASSMLFTAAKVTHLGLLPRDSPSATTGWSTWSPSRTARASVAAPTSASARTPVPRASRWRPSPASTMTCSARSGPERAPRASTAAVNVCLVGVVIVVSVVSCRVRACLAFRSRRRRRWCTGPRGWRCGSPGAAAAAVRPAAVRWGRVGGGAAAQPLAAAARRPADRRLSGAVPGAGRRRRGHLR</sequence>
<dbReference type="Pfam" id="PF00037">
    <property type="entry name" value="Fer4"/>
    <property type="match status" value="1"/>
</dbReference>
<keyword evidence="5" id="KW-0472">Membrane</keyword>
<evidence type="ECO:0000256" key="3">
    <source>
        <dbReference type="ARBA" id="ARBA00023014"/>
    </source>
</evidence>
<feature type="transmembrane region" description="Helical" evidence="5">
    <location>
        <begin position="189"/>
        <end position="213"/>
    </location>
</feature>
<feature type="compositionally biased region" description="Basic and acidic residues" evidence="4">
    <location>
        <begin position="55"/>
        <end position="71"/>
    </location>
</feature>
<protein>
    <submittedName>
        <fullName evidence="7">4Fe-4S binding protein</fullName>
    </submittedName>
</protein>
<dbReference type="SUPFAM" id="SSF54862">
    <property type="entry name" value="4Fe-4S ferredoxins"/>
    <property type="match status" value="1"/>
</dbReference>
<dbReference type="Proteomes" id="UP001324287">
    <property type="component" value="Chromosome"/>
</dbReference>
<feature type="compositionally biased region" description="Polar residues" evidence="4">
    <location>
        <begin position="127"/>
        <end position="154"/>
    </location>
</feature>
<evidence type="ECO:0000256" key="2">
    <source>
        <dbReference type="ARBA" id="ARBA00023004"/>
    </source>
</evidence>
<keyword evidence="2" id="KW-0408">Iron</keyword>
<reference evidence="7 8" key="1">
    <citation type="submission" date="2023-12" db="EMBL/GenBank/DDBJ databases">
        <title>Blastococcus brunescens sp. nov., an actonobacterium isolated from sandstone collected in sahara desert.</title>
        <authorList>
            <person name="Gtari M."/>
            <person name="Ghodhbane F."/>
        </authorList>
    </citation>
    <scope>NUCLEOTIDE SEQUENCE [LARGE SCALE GENOMIC DNA]</scope>
    <source>
        <strain evidence="7 8">BMG 8361</strain>
    </source>
</reference>
<dbReference type="PROSITE" id="PS00198">
    <property type="entry name" value="4FE4S_FER_1"/>
    <property type="match status" value="1"/>
</dbReference>
<dbReference type="PROSITE" id="PS51379">
    <property type="entry name" value="4FE4S_FER_2"/>
    <property type="match status" value="1"/>
</dbReference>
<dbReference type="RefSeq" id="WP_324278152.1">
    <property type="nucleotide sequence ID" value="NZ_CP141261.1"/>
</dbReference>
<gene>
    <name evidence="7" type="ORF">U6N30_03890</name>
</gene>
<keyword evidence="5" id="KW-0812">Transmembrane</keyword>
<feature type="compositionally biased region" description="Basic residues" evidence="4">
    <location>
        <begin position="1"/>
        <end position="10"/>
    </location>
</feature>
<name>A0ABZ1BAH9_9ACTN</name>
<dbReference type="Gene3D" id="3.30.70.20">
    <property type="match status" value="1"/>
</dbReference>
<evidence type="ECO:0000256" key="1">
    <source>
        <dbReference type="ARBA" id="ARBA00022723"/>
    </source>
</evidence>
<feature type="region of interest" description="Disordered" evidence="4">
    <location>
        <begin position="126"/>
        <end position="181"/>
    </location>
</feature>
<evidence type="ECO:0000313" key="7">
    <source>
        <dbReference type="EMBL" id="WRL66841.1"/>
    </source>
</evidence>